<organism evidence="18 19">
    <name type="scientific">Babesia bovis</name>
    <dbReference type="NCBI Taxonomy" id="5865"/>
    <lineage>
        <taxon>Eukaryota</taxon>
        <taxon>Sar</taxon>
        <taxon>Alveolata</taxon>
        <taxon>Apicomplexa</taxon>
        <taxon>Aconoidasida</taxon>
        <taxon>Piroplasmida</taxon>
        <taxon>Babesiidae</taxon>
        <taxon>Babesia</taxon>
    </lineage>
</organism>
<dbReference type="SMART" id="SM00220">
    <property type="entry name" value="S_TKc"/>
    <property type="match status" value="1"/>
</dbReference>
<evidence type="ECO:0000256" key="8">
    <source>
        <dbReference type="ARBA" id="ARBA00022777"/>
    </source>
</evidence>
<comment type="cofactor">
    <cofactor evidence="1">
        <name>Mg(2+)</name>
        <dbReference type="ChEBI" id="CHEBI:18420"/>
    </cofactor>
</comment>
<dbReference type="Gene3D" id="3.30.200.20">
    <property type="entry name" value="Phosphorylase Kinase, domain 1"/>
    <property type="match status" value="1"/>
</dbReference>
<reference evidence="19" key="2">
    <citation type="journal article" date="2020" name="Data Brief">
        <title>Transcriptome dataset of Babesia bovis life stages within vertebrate and invertebrate hosts.</title>
        <authorList>
            <person name="Ueti M.W."/>
            <person name="Johnson W.C."/>
            <person name="Kappmeyer L.S."/>
            <person name="Herndon D.R."/>
            <person name="Mousel M.R."/>
            <person name="Reif K.E."/>
            <person name="Taus N.S."/>
            <person name="Ifeonu O.O."/>
            <person name="Silva J.C."/>
            <person name="Suarez C.E."/>
            <person name="Brayton K.A."/>
        </authorList>
    </citation>
    <scope>NUCLEOTIDE SEQUENCE [LARGE SCALE GENOMIC DNA]</scope>
</reference>
<evidence type="ECO:0000256" key="10">
    <source>
        <dbReference type="ARBA" id="ARBA00022840"/>
    </source>
</evidence>
<sequence>MCFRISCNKRDGSMSDKVRLRGAANEGSAKAELQPGSSKDRSGSLRAHPGMFVTCATGTFRENYKAVKLLGKGSFGEVLLCLNRATGQQYAVKVIIKSSVKRKGDHESLLREVNVLKALDHPNIMKIFEFFEDEKYYYFVTELYSGGELFDEIVSRKCFSEHDAAKIIKQVLSGINYMHNRNIVHRDLKPENLLLESKAPNANIRIIDFGLSTHCDVNSKMKDKIGTAYYIAPDVLKGVYDSKCDIWSAGVILYILLCGFPPFNGANESEIIKKVQAGKYSFDMPQWRKVSESAKDLIARMLTYNPAKRITASEALEHHWLTYMTKDNTVDLPSLELSINNMKSFYYTQKLSQAALLYIGSKLVTKEESNYLTTIFSKMDKNGDGQLDRSELIDGFSEYLRLKGTAADNAERMSVEEQVDQILQDIDFDKNGYIDYSEFLTVAMDRRNLMQKDRLEKAFKLFDADGSGTISSEELGKMFGVADVSADDWQRVLHEVDSNNDGLIDFEEFTAMLTKLV</sequence>
<feature type="domain" description="EF-hand" evidence="17">
    <location>
        <begin position="450"/>
        <end position="485"/>
    </location>
</feature>
<dbReference type="InterPro" id="IPR002048">
    <property type="entry name" value="EF_hand_dom"/>
</dbReference>
<dbReference type="EMBL" id="AAXT01000004">
    <property type="protein sequence ID" value="EDO05917.1"/>
    <property type="molecule type" value="Genomic_DNA"/>
</dbReference>
<dbReference type="FunFam" id="1.10.510.10:FF:000568">
    <property type="entry name" value="Calmodulin-domain protein kinase 1"/>
    <property type="match status" value="1"/>
</dbReference>
<evidence type="ECO:0000256" key="5">
    <source>
        <dbReference type="ARBA" id="ARBA00022723"/>
    </source>
</evidence>
<dbReference type="VEuPathDB" id="PiroplasmaDB:BBOV_IV003210"/>
<dbReference type="SUPFAM" id="SSF47473">
    <property type="entry name" value="EF-hand"/>
    <property type="match status" value="1"/>
</dbReference>
<comment type="caution">
    <text evidence="18">The sequence shown here is derived from an EMBL/GenBank/DDBJ whole genome shotgun (WGS) entry which is preliminary data.</text>
</comment>
<dbReference type="STRING" id="5865.A7AVU1"/>
<dbReference type="PROSITE" id="PS00107">
    <property type="entry name" value="PROTEIN_KINASE_ATP"/>
    <property type="match status" value="1"/>
</dbReference>
<dbReference type="CDD" id="cd05117">
    <property type="entry name" value="STKc_CAMK"/>
    <property type="match status" value="1"/>
</dbReference>
<evidence type="ECO:0000259" key="16">
    <source>
        <dbReference type="PROSITE" id="PS50011"/>
    </source>
</evidence>
<dbReference type="PANTHER" id="PTHR24349">
    <property type="entry name" value="SERINE/THREONINE-PROTEIN KINASE"/>
    <property type="match status" value="1"/>
</dbReference>
<dbReference type="InterPro" id="IPR018247">
    <property type="entry name" value="EF_Hand_1_Ca_BS"/>
</dbReference>
<evidence type="ECO:0000256" key="4">
    <source>
        <dbReference type="ARBA" id="ARBA00022679"/>
    </source>
</evidence>
<dbReference type="InterPro" id="IPR050205">
    <property type="entry name" value="CDPK_Ser/Thr_kinases"/>
</dbReference>
<dbReference type="Gene3D" id="1.10.238.10">
    <property type="entry name" value="EF-hand"/>
    <property type="match status" value="2"/>
</dbReference>
<dbReference type="GO" id="GO:0004674">
    <property type="term" value="F:protein serine/threonine kinase activity"/>
    <property type="evidence" value="ECO:0007669"/>
    <property type="project" value="UniProtKB-KW"/>
</dbReference>
<dbReference type="CDD" id="cd00051">
    <property type="entry name" value="EFh"/>
    <property type="match status" value="1"/>
</dbReference>
<dbReference type="GO" id="GO:0005524">
    <property type="term" value="F:ATP binding"/>
    <property type="evidence" value="ECO:0007669"/>
    <property type="project" value="UniProtKB-UniRule"/>
</dbReference>
<comment type="similarity">
    <text evidence="11">Belongs to the protein kinase superfamily. Ser/Thr protein kinase family. CDPK subfamily.</text>
</comment>
<evidence type="ECO:0000256" key="6">
    <source>
        <dbReference type="ARBA" id="ARBA00022737"/>
    </source>
</evidence>
<keyword evidence="7 14" id="KW-0547">Nucleotide-binding</keyword>
<evidence type="ECO:0000256" key="7">
    <source>
        <dbReference type="ARBA" id="ARBA00022741"/>
    </source>
</evidence>
<feature type="domain" description="EF-hand" evidence="17">
    <location>
        <begin position="367"/>
        <end position="402"/>
    </location>
</feature>
<keyword evidence="19" id="KW-1185">Reference proteome</keyword>
<protein>
    <recommendedName>
        <fullName evidence="2">non-specific serine/threonine protein kinase</fullName>
        <ecNumber evidence="2">2.7.11.1</ecNumber>
    </recommendedName>
</protein>
<evidence type="ECO:0000256" key="2">
    <source>
        <dbReference type="ARBA" id="ARBA00012513"/>
    </source>
</evidence>
<evidence type="ECO:0000256" key="12">
    <source>
        <dbReference type="ARBA" id="ARBA00047899"/>
    </source>
</evidence>
<dbReference type="eggNOG" id="KOG0032">
    <property type="taxonomic scope" value="Eukaryota"/>
</dbReference>
<dbReference type="FunFam" id="1.10.238.10:FF:000003">
    <property type="entry name" value="Calmodulin A"/>
    <property type="match status" value="1"/>
</dbReference>
<dbReference type="SMART" id="SM00054">
    <property type="entry name" value="EFh"/>
    <property type="match status" value="4"/>
</dbReference>
<comment type="catalytic activity">
    <reaction evidence="12">
        <text>L-threonyl-[protein] + ATP = O-phospho-L-threonyl-[protein] + ADP + H(+)</text>
        <dbReference type="Rhea" id="RHEA:46608"/>
        <dbReference type="Rhea" id="RHEA-COMP:11060"/>
        <dbReference type="Rhea" id="RHEA-COMP:11605"/>
        <dbReference type="ChEBI" id="CHEBI:15378"/>
        <dbReference type="ChEBI" id="CHEBI:30013"/>
        <dbReference type="ChEBI" id="CHEBI:30616"/>
        <dbReference type="ChEBI" id="CHEBI:61977"/>
        <dbReference type="ChEBI" id="CHEBI:456216"/>
        <dbReference type="EC" id="2.7.11.1"/>
    </reaction>
</comment>
<dbReference type="OMA" id="LEHEWIR"/>
<dbReference type="EC" id="2.7.11.1" evidence="2"/>
<feature type="domain" description="Protein kinase" evidence="16">
    <location>
        <begin position="64"/>
        <end position="321"/>
    </location>
</feature>
<evidence type="ECO:0000256" key="3">
    <source>
        <dbReference type="ARBA" id="ARBA00022527"/>
    </source>
</evidence>
<evidence type="ECO:0000256" key="9">
    <source>
        <dbReference type="ARBA" id="ARBA00022837"/>
    </source>
</evidence>
<feature type="binding site" evidence="14">
    <location>
        <position position="97"/>
    </location>
    <ligand>
        <name>ATP</name>
        <dbReference type="ChEBI" id="CHEBI:30616"/>
    </ligand>
</feature>
<dbReference type="PROSITE" id="PS50011">
    <property type="entry name" value="PROTEIN_KINASE_DOM"/>
    <property type="match status" value="1"/>
</dbReference>
<keyword evidence="4 18" id="KW-0808">Transferase</keyword>
<dbReference type="PROSITE" id="PS00108">
    <property type="entry name" value="PROTEIN_KINASE_ST"/>
    <property type="match status" value="1"/>
</dbReference>
<dbReference type="KEGG" id="bbo:BBOV_IV003210"/>
<keyword evidence="9" id="KW-0106">Calcium</keyword>
<dbReference type="GO" id="GO:0005509">
    <property type="term" value="F:calcium ion binding"/>
    <property type="evidence" value="ECO:0007669"/>
    <property type="project" value="InterPro"/>
</dbReference>
<dbReference type="RefSeq" id="XP_001609485.1">
    <property type="nucleotide sequence ID" value="XM_001609435.1"/>
</dbReference>
<keyword evidence="8 18" id="KW-0418">Kinase</keyword>
<evidence type="ECO:0000256" key="15">
    <source>
        <dbReference type="SAM" id="MobiDB-lite"/>
    </source>
</evidence>
<dbReference type="InterPro" id="IPR011009">
    <property type="entry name" value="Kinase-like_dom_sf"/>
</dbReference>
<dbReference type="Pfam" id="PF00069">
    <property type="entry name" value="Pkinase"/>
    <property type="match status" value="1"/>
</dbReference>
<keyword evidence="10 14" id="KW-0067">ATP-binding</keyword>
<feature type="domain" description="EF-hand" evidence="17">
    <location>
        <begin position="414"/>
        <end position="449"/>
    </location>
</feature>
<dbReference type="GeneID" id="5477704"/>
<evidence type="ECO:0000313" key="18">
    <source>
        <dbReference type="EMBL" id="EDO05917.1"/>
    </source>
</evidence>
<dbReference type="SUPFAM" id="SSF56112">
    <property type="entry name" value="Protein kinase-like (PK-like)"/>
    <property type="match status" value="1"/>
</dbReference>
<reference evidence="19" key="3">
    <citation type="journal article" date="2021" name="Int. J. Parasitol.">
        <title>Comparative analysis of gene expression between Babesia bovis blood stages and kinetes allowed by improved genome annotation.</title>
        <authorList>
            <person name="Ueti M.W."/>
            <person name="Johnson W.C."/>
            <person name="Kappmeyer L.S."/>
            <person name="Herndon D.R."/>
            <person name="Mousel M.R."/>
            <person name="Reif K.E."/>
            <person name="Taus N.S."/>
            <person name="Ifeonu O.O."/>
            <person name="Silva J.C."/>
            <person name="Suarez C.E."/>
            <person name="Brayton K.A."/>
        </authorList>
    </citation>
    <scope>NUCLEOTIDE SEQUENCE [LARGE SCALE GENOMIC DNA]</scope>
</reference>
<evidence type="ECO:0000256" key="14">
    <source>
        <dbReference type="PROSITE-ProRule" id="PRU10141"/>
    </source>
</evidence>
<feature type="region of interest" description="Disordered" evidence="15">
    <location>
        <begin position="24"/>
        <end position="45"/>
    </location>
</feature>
<evidence type="ECO:0000256" key="11">
    <source>
        <dbReference type="ARBA" id="ARBA00024334"/>
    </source>
</evidence>
<dbReference type="Gene3D" id="1.10.510.10">
    <property type="entry name" value="Transferase(Phosphotransferase) domain 1"/>
    <property type="match status" value="1"/>
</dbReference>
<keyword evidence="5" id="KW-0479">Metal-binding</keyword>
<proteinExistence type="inferred from homology"/>
<reference evidence="18 19" key="1">
    <citation type="journal article" date="2007" name="PLoS Pathog.">
        <title>Genome sequence of Babesia bovis and comparative analysis of apicomplexan hemoprotozoa.</title>
        <authorList>
            <person name="Brayton K.A."/>
            <person name="Lau A.O.T."/>
            <person name="Herndon D.R."/>
            <person name="Hannick L."/>
            <person name="Kappmeyer L.S."/>
            <person name="Berens S.J."/>
            <person name="Bidwell S.L."/>
            <person name="Brown W.C."/>
            <person name="Crabtree J."/>
            <person name="Fadrosh D."/>
            <person name="Feldblum T."/>
            <person name="Forberger H.A."/>
            <person name="Haas B.J."/>
            <person name="Howell J.M."/>
            <person name="Khouri H."/>
            <person name="Koo H."/>
            <person name="Mann D.J."/>
            <person name="Norimine J."/>
            <person name="Paulsen I.T."/>
            <person name="Radune D."/>
            <person name="Ren Q."/>
            <person name="Smith R.K. Jr."/>
            <person name="Suarez C.E."/>
            <person name="White O."/>
            <person name="Wortman J.R."/>
            <person name="Knowles D.P. Jr."/>
            <person name="McElwain T.F."/>
            <person name="Nene V.M."/>
        </authorList>
    </citation>
    <scope>NUCLEOTIDE SEQUENCE [LARGE SCALE GENOMIC DNA]</scope>
    <source>
        <strain evidence="18">T2Bo</strain>
    </source>
</reference>
<dbReference type="InParanoid" id="A7AVU1"/>
<evidence type="ECO:0000256" key="13">
    <source>
        <dbReference type="ARBA" id="ARBA00048679"/>
    </source>
</evidence>
<accession>A7AVU1</accession>
<comment type="catalytic activity">
    <reaction evidence="13">
        <text>L-seryl-[protein] + ATP = O-phospho-L-seryl-[protein] + ADP + H(+)</text>
        <dbReference type="Rhea" id="RHEA:17989"/>
        <dbReference type="Rhea" id="RHEA-COMP:9863"/>
        <dbReference type="Rhea" id="RHEA-COMP:11604"/>
        <dbReference type="ChEBI" id="CHEBI:15378"/>
        <dbReference type="ChEBI" id="CHEBI:29999"/>
        <dbReference type="ChEBI" id="CHEBI:30616"/>
        <dbReference type="ChEBI" id="CHEBI:83421"/>
        <dbReference type="ChEBI" id="CHEBI:456216"/>
        <dbReference type="EC" id="2.7.11.1"/>
    </reaction>
</comment>
<evidence type="ECO:0000313" key="19">
    <source>
        <dbReference type="Proteomes" id="UP000002173"/>
    </source>
</evidence>
<evidence type="ECO:0000259" key="17">
    <source>
        <dbReference type="PROSITE" id="PS50222"/>
    </source>
</evidence>
<feature type="domain" description="EF-hand" evidence="17">
    <location>
        <begin position="487"/>
        <end position="517"/>
    </location>
</feature>
<dbReference type="InterPro" id="IPR008271">
    <property type="entry name" value="Ser/Thr_kinase_AS"/>
</dbReference>
<evidence type="ECO:0000256" key="1">
    <source>
        <dbReference type="ARBA" id="ARBA00001946"/>
    </source>
</evidence>
<name>A7AVU1_BABBO</name>
<dbReference type="PROSITE" id="PS00018">
    <property type="entry name" value="EF_HAND_1"/>
    <property type="match status" value="4"/>
</dbReference>
<gene>
    <name evidence="18" type="ORF">BBOV_IV003210</name>
</gene>
<dbReference type="GO" id="GO:0106310">
    <property type="term" value="F:protein serine kinase activity"/>
    <property type="evidence" value="ECO:0007669"/>
    <property type="project" value="RHEA"/>
</dbReference>
<dbReference type="InterPro" id="IPR017441">
    <property type="entry name" value="Protein_kinase_ATP_BS"/>
</dbReference>
<dbReference type="Proteomes" id="UP000002173">
    <property type="component" value="Unassembled WGS sequence"/>
</dbReference>
<keyword evidence="3" id="KW-0723">Serine/threonine-protein kinase</keyword>
<dbReference type="InterPro" id="IPR000719">
    <property type="entry name" value="Prot_kinase_dom"/>
</dbReference>
<dbReference type="AlphaFoldDB" id="A7AVU1"/>
<dbReference type="InterPro" id="IPR011992">
    <property type="entry name" value="EF-hand-dom_pair"/>
</dbReference>
<dbReference type="PROSITE" id="PS50222">
    <property type="entry name" value="EF_HAND_2"/>
    <property type="match status" value="4"/>
</dbReference>
<keyword evidence="6" id="KW-0677">Repeat</keyword>
<dbReference type="FunFam" id="3.30.200.20:FF:000315">
    <property type="entry name" value="Calcium-dependent protein kinase 3"/>
    <property type="match status" value="1"/>
</dbReference>
<dbReference type="Pfam" id="PF13499">
    <property type="entry name" value="EF-hand_7"/>
    <property type="match status" value="2"/>
</dbReference>